<dbReference type="AlphaFoldDB" id="A0A9N8H6J3"/>
<dbReference type="EMBL" id="CAICTM010000045">
    <property type="protein sequence ID" value="CAB9498778.1"/>
    <property type="molecule type" value="Genomic_DNA"/>
</dbReference>
<organism evidence="2 3">
    <name type="scientific">Seminavis robusta</name>
    <dbReference type="NCBI Taxonomy" id="568900"/>
    <lineage>
        <taxon>Eukaryota</taxon>
        <taxon>Sar</taxon>
        <taxon>Stramenopiles</taxon>
        <taxon>Ochrophyta</taxon>
        <taxon>Bacillariophyta</taxon>
        <taxon>Bacillariophyceae</taxon>
        <taxon>Bacillariophycidae</taxon>
        <taxon>Naviculales</taxon>
        <taxon>Naviculaceae</taxon>
        <taxon>Seminavis</taxon>
    </lineage>
</organism>
<evidence type="ECO:0000259" key="1">
    <source>
        <dbReference type="Pfam" id="PF00149"/>
    </source>
</evidence>
<evidence type="ECO:0000313" key="2">
    <source>
        <dbReference type="EMBL" id="CAB9498778.1"/>
    </source>
</evidence>
<feature type="domain" description="Calcineurin-like phosphoesterase" evidence="1">
    <location>
        <begin position="230"/>
        <end position="436"/>
    </location>
</feature>
<dbReference type="SUPFAM" id="SSF56300">
    <property type="entry name" value="Metallo-dependent phosphatases"/>
    <property type="match status" value="1"/>
</dbReference>
<dbReference type="Pfam" id="PF00149">
    <property type="entry name" value="Metallophos"/>
    <property type="match status" value="1"/>
</dbReference>
<name>A0A9N8H6J3_9STRA</name>
<dbReference type="PANTHER" id="PTHR12905:SF18">
    <property type="entry name" value="ESTER HYDROLASE, PUTATIVE (AFU_ORTHOLOGUE AFUA_4G03130)-RELATED"/>
    <property type="match status" value="1"/>
</dbReference>
<protein>
    <submittedName>
        <fullName evidence="2">Metallophosphoesterase domain-containing protein 1</fullName>
    </submittedName>
</protein>
<dbReference type="OrthoDB" id="418959at2759"/>
<dbReference type="PANTHER" id="PTHR12905">
    <property type="entry name" value="METALLOPHOSPHOESTERASE"/>
    <property type="match status" value="1"/>
</dbReference>
<dbReference type="Gene3D" id="3.60.21.10">
    <property type="match status" value="1"/>
</dbReference>
<dbReference type="Proteomes" id="UP001153069">
    <property type="component" value="Unassembled WGS sequence"/>
</dbReference>
<comment type="caution">
    <text evidence="2">The sequence shown here is derived from an EMBL/GenBank/DDBJ whole genome shotgun (WGS) entry which is preliminary data.</text>
</comment>
<proteinExistence type="predicted"/>
<dbReference type="GO" id="GO:0016787">
    <property type="term" value="F:hydrolase activity"/>
    <property type="evidence" value="ECO:0007669"/>
    <property type="project" value="InterPro"/>
</dbReference>
<dbReference type="InterPro" id="IPR051693">
    <property type="entry name" value="UPF0046_metallophosphoest"/>
</dbReference>
<sequence length="482" mass="54150">MANSSAPASAPVSQWKLSVLCLASEDKASLISECSLVERVHHVRTVAAAVQALEKHSYHMLVVALGTTPEDQVIQRDNIQTGNLTSPLFLLAMRRSPLMYRIVFSRTACQSRDSFRLCIHVGADAVVCSKEELESSMRGLFNITDAVALPTLSTQDALLTVAPNKPTVSNEVVDNRRQREKQLLDVARGWKTHRFQQSHNWTVALHQKVARLVVTSQSSTRHPHETNSSIRVIHVSDTHNQHRLLKIPPGDMFLHSGDICNYKNPHTNLVEHFADFLDWLHNEICPRFAKVVFIAGNHDVYLDMDKLDPRYINRNRDAHQHAQRILQSFLEQHDNVSYLQNSTTTYRGLTIYGTPTCICRAECMGKRYLSNGFELSEKEREKLWSRIPENVDVLLTHVPPLGFGSDDESKACKLLTQQVHRHGRHHPLLHVFGHNHGHYGVAQALNEDLSSATLLLNGCQESLLMIDPSGGGSPLIVDLPLS</sequence>
<accession>A0A9N8H6J3</accession>
<reference evidence="2" key="1">
    <citation type="submission" date="2020-06" db="EMBL/GenBank/DDBJ databases">
        <authorList>
            <consortium name="Plant Systems Biology data submission"/>
        </authorList>
    </citation>
    <scope>NUCLEOTIDE SEQUENCE</scope>
    <source>
        <strain evidence="2">D6</strain>
    </source>
</reference>
<gene>
    <name evidence="2" type="ORF">SEMRO_45_G026990.1</name>
</gene>
<keyword evidence="3" id="KW-1185">Reference proteome</keyword>
<evidence type="ECO:0000313" key="3">
    <source>
        <dbReference type="Proteomes" id="UP001153069"/>
    </source>
</evidence>
<dbReference type="InterPro" id="IPR004843">
    <property type="entry name" value="Calcineurin-like_PHP"/>
</dbReference>
<dbReference type="InterPro" id="IPR029052">
    <property type="entry name" value="Metallo-depent_PP-like"/>
</dbReference>